<gene>
    <name evidence="5" type="ORF">D5F01_LYC13088</name>
</gene>
<name>A0A6G0ICF1_LARCR</name>
<dbReference type="Pfam" id="PF00188">
    <property type="entry name" value="CAP"/>
    <property type="match status" value="1"/>
</dbReference>
<dbReference type="FunFam" id="3.40.33.10:FF:000005">
    <property type="entry name" value="Cysteine-rich secretory protein 2"/>
    <property type="match status" value="1"/>
</dbReference>
<comment type="caution">
    <text evidence="3">Lacks conserved residue(s) required for the propagation of feature annotation.</text>
</comment>
<dbReference type="PROSITE" id="PS51670">
    <property type="entry name" value="SHKT"/>
    <property type="match status" value="1"/>
</dbReference>
<dbReference type="Proteomes" id="UP000424527">
    <property type="component" value="Unassembled WGS sequence"/>
</dbReference>
<evidence type="ECO:0000313" key="5">
    <source>
        <dbReference type="EMBL" id="KAE8289208.1"/>
    </source>
</evidence>
<dbReference type="InterPro" id="IPR014044">
    <property type="entry name" value="CAP_dom"/>
</dbReference>
<dbReference type="EMBL" id="REGW02000012">
    <property type="protein sequence ID" value="KAE8289208.1"/>
    <property type="molecule type" value="Genomic_DNA"/>
</dbReference>
<evidence type="ECO:0000256" key="1">
    <source>
        <dbReference type="ARBA" id="ARBA00009923"/>
    </source>
</evidence>
<dbReference type="InterPro" id="IPR002413">
    <property type="entry name" value="V5_allergen-like"/>
</dbReference>
<evidence type="ECO:0000256" key="2">
    <source>
        <dbReference type="ARBA" id="ARBA00023157"/>
    </source>
</evidence>
<protein>
    <submittedName>
        <fullName evidence="5">Cysteine-rich venom protein DIS2</fullName>
    </submittedName>
</protein>
<keyword evidence="2 3" id="KW-1015">Disulfide bond</keyword>
<dbReference type="Gene3D" id="1.10.10.740">
    <property type="entry name" value="Crisp domain"/>
    <property type="match status" value="1"/>
</dbReference>
<dbReference type="SMART" id="SM00198">
    <property type="entry name" value="SCP"/>
    <property type="match status" value="1"/>
</dbReference>
<reference evidence="5 6" key="1">
    <citation type="submission" date="2019-07" db="EMBL/GenBank/DDBJ databases">
        <title>Chromosome genome assembly for large yellow croaker.</title>
        <authorList>
            <person name="Xiao S."/>
        </authorList>
    </citation>
    <scope>NUCLEOTIDE SEQUENCE [LARGE SCALE GENOMIC DNA]</scope>
    <source>
        <strain evidence="5">JMULYC20181020</strain>
        <tissue evidence="5">Muscle</tissue>
    </source>
</reference>
<organism evidence="5 6">
    <name type="scientific">Larimichthys crocea</name>
    <name type="common">Large yellow croaker</name>
    <name type="synonym">Pseudosciaena crocea</name>
    <dbReference type="NCBI Taxonomy" id="215358"/>
    <lineage>
        <taxon>Eukaryota</taxon>
        <taxon>Metazoa</taxon>
        <taxon>Chordata</taxon>
        <taxon>Craniata</taxon>
        <taxon>Vertebrata</taxon>
        <taxon>Euteleostomi</taxon>
        <taxon>Actinopterygii</taxon>
        <taxon>Neopterygii</taxon>
        <taxon>Teleostei</taxon>
        <taxon>Neoteleostei</taxon>
        <taxon>Acanthomorphata</taxon>
        <taxon>Eupercaria</taxon>
        <taxon>Sciaenidae</taxon>
        <taxon>Larimichthys</taxon>
    </lineage>
</organism>
<dbReference type="SUPFAM" id="SSF55797">
    <property type="entry name" value="PR-1-like"/>
    <property type="match status" value="1"/>
</dbReference>
<proteinExistence type="inferred from homology"/>
<dbReference type="Pfam" id="PF08562">
    <property type="entry name" value="Crisp"/>
    <property type="match status" value="1"/>
</dbReference>
<dbReference type="SUPFAM" id="SSF57546">
    <property type="entry name" value="Crisp domain-like"/>
    <property type="match status" value="1"/>
</dbReference>
<dbReference type="InterPro" id="IPR003582">
    <property type="entry name" value="ShKT_dom"/>
</dbReference>
<keyword evidence="6" id="KW-1185">Reference proteome</keyword>
<dbReference type="InterPro" id="IPR018244">
    <property type="entry name" value="Allrgn_V5/Tpx1_CS"/>
</dbReference>
<evidence type="ECO:0000313" key="6">
    <source>
        <dbReference type="Proteomes" id="UP000424527"/>
    </source>
</evidence>
<dbReference type="Gene3D" id="3.40.33.10">
    <property type="entry name" value="CAP"/>
    <property type="match status" value="1"/>
</dbReference>
<sequence>MPYLPCNVIDSYFCSVSIVESPEYCSIIGIWREAAEGIYLSVKENVCTPGVRIGTASSASCLCFGDICPKNTVVQAEIIDVHNALRRAVQPSASDMLRMNYSEEVAVSAQAWVDKCILSHGAPSTRMLDGYELGENLFYSNSPKSWTDVINAWNSEGSYFIYPNGSTNGKPVGHYTQLVWNSSYRVGCGVTLCPNDVYFYGCHYYRAGNFKGWIPYKAGPPCASCPNACEDKLCTNPCSYINRFLNCPSLVRAYGCDNHLVSGWCPASCRCP</sequence>
<feature type="disulfide bond" evidence="3">
    <location>
        <begin position="247"/>
        <end position="265"/>
    </location>
</feature>
<dbReference type="InterPro" id="IPR001283">
    <property type="entry name" value="CRISP-related"/>
</dbReference>
<feature type="disulfide bond" evidence="3">
    <location>
        <begin position="256"/>
        <end position="269"/>
    </location>
</feature>
<feature type="domain" description="ShKT" evidence="4">
    <location>
        <begin position="238"/>
        <end position="271"/>
    </location>
</feature>
<comment type="caution">
    <text evidence="5">The sequence shown here is derived from an EMBL/GenBank/DDBJ whole genome shotgun (WGS) entry which is preliminary data.</text>
</comment>
<evidence type="ECO:0000256" key="3">
    <source>
        <dbReference type="PROSITE-ProRule" id="PRU01005"/>
    </source>
</evidence>
<comment type="similarity">
    <text evidence="1">Belongs to the CRISP family.</text>
</comment>
<dbReference type="AlphaFoldDB" id="A0A6G0ICF1"/>
<dbReference type="InterPro" id="IPR035940">
    <property type="entry name" value="CAP_sf"/>
</dbReference>
<dbReference type="InterPro" id="IPR042076">
    <property type="entry name" value="Crisp-like_dom"/>
</dbReference>
<dbReference type="InterPro" id="IPR013871">
    <property type="entry name" value="Cysteine_rich_secretory"/>
</dbReference>
<dbReference type="PROSITE" id="PS01010">
    <property type="entry name" value="CRISP_2"/>
    <property type="match status" value="1"/>
</dbReference>
<dbReference type="PRINTS" id="PR00838">
    <property type="entry name" value="V5ALLERGEN"/>
</dbReference>
<dbReference type="PRINTS" id="PR00837">
    <property type="entry name" value="V5TPXLIKE"/>
</dbReference>
<dbReference type="GO" id="GO:0005576">
    <property type="term" value="C:extracellular region"/>
    <property type="evidence" value="ECO:0007669"/>
    <property type="project" value="InterPro"/>
</dbReference>
<evidence type="ECO:0000259" key="4">
    <source>
        <dbReference type="PROSITE" id="PS51670"/>
    </source>
</evidence>
<accession>A0A6G0ICF1</accession>
<dbReference type="PANTHER" id="PTHR10334">
    <property type="entry name" value="CYSTEINE-RICH SECRETORY PROTEIN-RELATED"/>
    <property type="match status" value="1"/>
</dbReference>
<dbReference type="PROSITE" id="PS01009">
    <property type="entry name" value="CRISP_1"/>
    <property type="match status" value="1"/>
</dbReference>